<dbReference type="Pfam" id="PF00534">
    <property type="entry name" value="Glycos_transf_1"/>
    <property type="match status" value="1"/>
</dbReference>
<evidence type="ECO:0000313" key="4">
    <source>
        <dbReference type="Proteomes" id="UP000010121"/>
    </source>
</evidence>
<evidence type="ECO:0000313" key="3">
    <source>
        <dbReference type="EMBL" id="EEW26503.1"/>
    </source>
</evidence>
<dbReference type="PANTHER" id="PTHR46401">
    <property type="entry name" value="GLYCOSYLTRANSFERASE WBBK-RELATED"/>
    <property type="match status" value="1"/>
</dbReference>
<dbReference type="InterPro" id="IPR001296">
    <property type="entry name" value="Glyco_trans_1"/>
</dbReference>
<comment type="caution">
    <text evidence="3">The sequence shown here is derived from an EMBL/GenBank/DDBJ whole genome shotgun (WGS) entry which is preliminary data.</text>
</comment>
<dbReference type="EMBL" id="ACYY01000002">
    <property type="protein sequence ID" value="EEW26503.1"/>
    <property type="molecule type" value="Genomic_DNA"/>
</dbReference>
<dbReference type="GO" id="GO:0009103">
    <property type="term" value="P:lipopolysaccharide biosynthetic process"/>
    <property type="evidence" value="ECO:0007669"/>
    <property type="project" value="TreeGrafter"/>
</dbReference>
<dbReference type="SUPFAM" id="SSF53756">
    <property type="entry name" value="UDP-Glycosyltransferase/glycogen phosphorylase"/>
    <property type="match status" value="1"/>
</dbReference>
<evidence type="ECO:0000259" key="2">
    <source>
        <dbReference type="Pfam" id="PF00534"/>
    </source>
</evidence>
<feature type="domain" description="Glycosyl transferase family 1" evidence="2">
    <location>
        <begin position="233"/>
        <end position="360"/>
    </location>
</feature>
<reference evidence="3 4" key="1">
    <citation type="submission" date="2009-08" db="EMBL/GenBank/DDBJ databases">
        <title>The draft genome of Rhodobacter sp. SW2.</title>
        <authorList>
            <consortium name="US DOE Joint Genome Institute (JGI-PGF)"/>
            <person name="Lucas S."/>
            <person name="Copeland A."/>
            <person name="Lapidus A."/>
            <person name="Glavina del Rio T."/>
            <person name="Tice H."/>
            <person name="Bruce D."/>
            <person name="Goodwin L."/>
            <person name="Pitluck S."/>
            <person name="Larimer F."/>
            <person name="Land M.L."/>
            <person name="Hauser L."/>
            <person name="Emerson D."/>
        </authorList>
    </citation>
    <scope>NUCLEOTIDE SEQUENCE [LARGE SCALE GENOMIC DNA]</scope>
    <source>
        <strain evidence="3 4">SW2</strain>
    </source>
</reference>
<dbReference type="AlphaFoldDB" id="C8RWX8"/>
<keyword evidence="1 3" id="KW-0808">Transferase</keyword>
<dbReference type="RefSeq" id="WP_008027350.1">
    <property type="nucleotide sequence ID" value="NZ_ACYY01000002.1"/>
</dbReference>
<dbReference type="eggNOG" id="COG0438">
    <property type="taxonomic scope" value="Bacteria"/>
</dbReference>
<dbReference type="Gene3D" id="3.40.50.2000">
    <property type="entry name" value="Glycogen Phosphorylase B"/>
    <property type="match status" value="1"/>
</dbReference>
<evidence type="ECO:0000256" key="1">
    <source>
        <dbReference type="ARBA" id="ARBA00022679"/>
    </source>
</evidence>
<dbReference type="GO" id="GO:0016757">
    <property type="term" value="F:glycosyltransferase activity"/>
    <property type="evidence" value="ECO:0007669"/>
    <property type="project" value="InterPro"/>
</dbReference>
<accession>C8RWX8</accession>
<organism evidence="3 4">
    <name type="scientific">Rhodobacter ferrooxidans</name>
    <dbReference type="NCBI Taxonomy" id="371731"/>
    <lineage>
        <taxon>Bacteria</taxon>
        <taxon>Pseudomonadati</taxon>
        <taxon>Pseudomonadota</taxon>
        <taxon>Alphaproteobacteria</taxon>
        <taxon>Rhodobacterales</taxon>
        <taxon>Rhodobacter group</taxon>
        <taxon>Rhodobacter</taxon>
    </lineage>
</organism>
<dbReference type="Proteomes" id="UP000010121">
    <property type="component" value="Unassembled WGS sequence"/>
</dbReference>
<sequence>MLLPPAARLLDLTRLVSRLGRGALTGVDRVELAYLQTLLAGPVPLFALVRTALGFVLLDAGGARAVCLRARGEVPLGPVDLLGRLTWRREPLRARAEADLRRLALARCGRLTLARMLRRHLPAGFSYLNVGHANLTPRVMRAIHAVAGARAAVLVHDTIPLDHPEFSRPDIPPVFARKLAVVAGHADLVIHSTKDARRKTEAHLAAFGRVPPGVLAPLGVPTPQPDASLLPHGLNLARPYFVTIGTIEPRKNHALLLDVWEMLHQRLPAAEVPHLFILGSRGWANDAVFARLDAAVAAGQAITELPGLPDGAVAALLAGAQALLFPSLAEGYGLPPLEAMALGVQVICPPLAVFQETMGDYPVYLSARDSYSWMETIEKNVTAGGRDDTLKNQENARCAGPDWPTHFKAVLTIV</sequence>
<protein>
    <submittedName>
        <fullName evidence="3">Glycosyl transferase group 1</fullName>
    </submittedName>
</protein>
<dbReference type="PANTHER" id="PTHR46401:SF2">
    <property type="entry name" value="GLYCOSYLTRANSFERASE WBBK-RELATED"/>
    <property type="match status" value="1"/>
</dbReference>
<name>C8RWX8_9RHOB</name>
<dbReference type="STRING" id="371731.Rsw2DRAFT_0306"/>
<gene>
    <name evidence="3" type="ORF">Rsw2DRAFT_0306</name>
</gene>
<proteinExistence type="predicted"/>
<keyword evidence="4" id="KW-1185">Reference proteome</keyword>